<comment type="caution">
    <text evidence="2">The sequence shown here is derived from an EMBL/GenBank/DDBJ whole genome shotgun (WGS) entry which is preliminary data.</text>
</comment>
<dbReference type="InterPro" id="IPR052553">
    <property type="entry name" value="CbiG_hydrolase"/>
</dbReference>
<organism evidence="2 3">
    <name type="scientific">Devosia marina</name>
    <dbReference type="NCBI Taxonomy" id="2683198"/>
    <lineage>
        <taxon>Bacteria</taxon>
        <taxon>Pseudomonadati</taxon>
        <taxon>Pseudomonadota</taxon>
        <taxon>Alphaproteobacteria</taxon>
        <taxon>Hyphomicrobiales</taxon>
        <taxon>Devosiaceae</taxon>
        <taxon>Devosia</taxon>
    </lineage>
</organism>
<name>A0A7X3FTP6_9HYPH</name>
<gene>
    <name evidence="2" type="ORF">GO014_15705</name>
</gene>
<accession>A0A7X3FTP6</accession>
<feature type="domain" description="CobE/GbiG C-terminal" evidence="1">
    <location>
        <begin position="17"/>
        <end position="130"/>
    </location>
</feature>
<dbReference type="AlphaFoldDB" id="A0A7X3FTP6"/>
<dbReference type="Gene3D" id="3.30.420.180">
    <property type="entry name" value="CobE/GbiG C-terminal domain"/>
    <property type="match status" value="1"/>
</dbReference>
<proteinExistence type="predicted"/>
<dbReference type="EMBL" id="WQRF01000006">
    <property type="protein sequence ID" value="MVT00469.1"/>
    <property type="molecule type" value="Genomic_DNA"/>
</dbReference>
<dbReference type="Pfam" id="PF01890">
    <property type="entry name" value="CbiG_C"/>
    <property type="match status" value="1"/>
</dbReference>
<dbReference type="GO" id="GO:0009236">
    <property type="term" value="P:cobalamin biosynthetic process"/>
    <property type="evidence" value="ECO:0007669"/>
    <property type="project" value="InterPro"/>
</dbReference>
<evidence type="ECO:0000259" key="1">
    <source>
        <dbReference type="Pfam" id="PF01890"/>
    </source>
</evidence>
<dbReference type="PANTHER" id="PTHR37477:SF1">
    <property type="entry name" value="COBALT-PRECORRIN-5A HYDROLASE"/>
    <property type="match status" value="1"/>
</dbReference>
<protein>
    <recommendedName>
        <fullName evidence="1">CobE/GbiG C-terminal domain-containing protein</fullName>
    </recommendedName>
</protein>
<dbReference type="SUPFAM" id="SSF159664">
    <property type="entry name" value="CobE/GbiG C-terminal domain-like"/>
    <property type="match status" value="1"/>
</dbReference>
<reference evidence="2 3" key="1">
    <citation type="submission" date="2019-12" db="EMBL/GenBank/DDBJ databases">
        <title>Devosia maris sp. nov., isolated from the deep seawater.</title>
        <authorList>
            <person name="Liu Y."/>
        </authorList>
    </citation>
    <scope>NUCLEOTIDE SEQUENCE [LARGE SCALE GENOMIC DNA]</scope>
    <source>
        <strain evidence="2 3">L53-10-65</strain>
    </source>
</reference>
<dbReference type="InterPro" id="IPR036518">
    <property type="entry name" value="CobE/GbiG_C_sf"/>
</dbReference>
<keyword evidence="3" id="KW-1185">Reference proteome</keyword>
<dbReference type="Proteomes" id="UP000438106">
    <property type="component" value="Unassembled WGS sequence"/>
</dbReference>
<dbReference type="RefSeq" id="WP_157291240.1">
    <property type="nucleotide sequence ID" value="NZ_WQRF01000006.1"/>
</dbReference>
<evidence type="ECO:0000313" key="3">
    <source>
        <dbReference type="Proteomes" id="UP000438106"/>
    </source>
</evidence>
<dbReference type="InterPro" id="IPR002750">
    <property type="entry name" value="CobE/GbiG_C"/>
</dbReference>
<sequence>MVDSYSDPIAGFTTSGIVAGIGLRAGAQASDILQLIEACLAEASLVRADIAALATLNRKQAHPALREAASALAVPIVSVVESQLAIDAPNPSERVRRHSGISSIAEATAMRYGALVLEKRRGAGVTCAFARLDRPHELAHSSASMAASTLSTSRAGP</sequence>
<evidence type="ECO:0000313" key="2">
    <source>
        <dbReference type="EMBL" id="MVT00469.1"/>
    </source>
</evidence>
<dbReference type="PANTHER" id="PTHR37477">
    <property type="entry name" value="COBALT-PRECORRIN-5A HYDROLASE"/>
    <property type="match status" value="1"/>
</dbReference>